<keyword evidence="7 9" id="KW-0472">Membrane</keyword>
<dbReference type="GO" id="GO:0005886">
    <property type="term" value="C:plasma membrane"/>
    <property type="evidence" value="ECO:0007669"/>
    <property type="project" value="UniProtKB-SubCell"/>
</dbReference>
<accession>A0A0H5D006</accession>
<evidence type="ECO:0000256" key="5">
    <source>
        <dbReference type="ARBA" id="ARBA00022692"/>
    </source>
</evidence>
<feature type="domain" description="Bacterial sugar transferase" evidence="10">
    <location>
        <begin position="55"/>
        <end position="244"/>
    </location>
</feature>
<organism evidence="11 12">
    <name type="scientific">Phaeobacter italicus</name>
    <dbReference type="NCBI Taxonomy" id="481446"/>
    <lineage>
        <taxon>Bacteria</taxon>
        <taxon>Pseudomonadati</taxon>
        <taxon>Pseudomonadota</taxon>
        <taxon>Alphaproteobacteria</taxon>
        <taxon>Rhodobacterales</taxon>
        <taxon>Roseobacteraceae</taxon>
        <taxon>Phaeobacter</taxon>
    </lineage>
</organism>
<name>A0A0H5D006_9RHOB</name>
<evidence type="ECO:0000256" key="7">
    <source>
        <dbReference type="ARBA" id="ARBA00023136"/>
    </source>
</evidence>
<keyword evidence="8" id="KW-0270">Exopolysaccharide synthesis</keyword>
<dbReference type="Pfam" id="PF02397">
    <property type="entry name" value="Bac_transf"/>
    <property type="match status" value="1"/>
</dbReference>
<gene>
    <name evidence="11" type="primary">pglC_2</name>
    <name evidence="11" type="ORF">NIT7321_01234</name>
</gene>
<dbReference type="PANTHER" id="PTHR30576:SF4">
    <property type="entry name" value="UNDECAPRENYL-PHOSPHATE GALACTOSE PHOSPHOTRANSFERASE"/>
    <property type="match status" value="1"/>
</dbReference>
<evidence type="ECO:0000256" key="9">
    <source>
        <dbReference type="SAM" id="Phobius"/>
    </source>
</evidence>
<keyword evidence="6 9" id="KW-1133">Transmembrane helix</keyword>
<dbReference type="AlphaFoldDB" id="A0A0H5D006"/>
<keyword evidence="3" id="KW-1003">Cell membrane</keyword>
<evidence type="ECO:0000256" key="2">
    <source>
        <dbReference type="ARBA" id="ARBA00006464"/>
    </source>
</evidence>
<dbReference type="GO" id="GO:0102334">
    <property type="term" value="F:N,N'-diacetylbacilliosaminyl-1-phosphate transferase activity"/>
    <property type="evidence" value="ECO:0007669"/>
    <property type="project" value="UniProtKB-EC"/>
</dbReference>
<comment type="subcellular location">
    <subcellularLocation>
        <location evidence="1">Cell membrane</location>
    </subcellularLocation>
</comment>
<dbReference type="EMBL" id="CVRL01000013">
    <property type="protein sequence ID" value="CRL10389.1"/>
    <property type="molecule type" value="Genomic_DNA"/>
</dbReference>
<dbReference type="STRING" id="481446.NIT7645_02585"/>
<evidence type="ECO:0000256" key="8">
    <source>
        <dbReference type="ARBA" id="ARBA00023169"/>
    </source>
</evidence>
<dbReference type="EC" id="2.7.8.36" evidence="11"/>
<dbReference type="Proteomes" id="UP000043764">
    <property type="component" value="Unassembled WGS sequence"/>
</dbReference>
<comment type="similarity">
    <text evidence="2">Belongs to the bacterial sugar transferase family.</text>
</comment>
<keyword evidence="5 9" id="KW-0812">Transmembrane</keyword>
<dbReference type="GO" id="GO:0000271">
    <property type="term" value="P:polysaccharide biosynthetic process"/>
    <property type="evidence" value="ECO:0007669"/>
    <property type="project" value="UniProtKB-KW"/>
</dbReference>
<evidence type="ECO:0000256" key="3">
    <source>
        <dbReference type="ARBA" id="ARBA00022475"/>
    </source>
</evidence>
<dbReference type="PANTHER" id="PTHR30576">
    <property type="entry name" value="COLANIC BIOSYNTHESIS UDP-GLUCOSE LIPID CARRIER TRANSFERASE"/>
    <property type="match status" value="1"/>
</dbReference>
<protein>
    <submittedName>
        <fullName evidence="11">Undecaprenyl phosphate N,N'-diacetylbacillosamine 1-phosphate transferase</fullName>
        <ecNumber evidence="11">2.7.8.36</ecNumber>
    </submittedName>
</protein>
<evidence type="ECO:0000313" key="11">
    <source>
        <dbReference type="EMBL" id="CRL10389.1"/>
    </source>
</evidence>
<dbReference type="InterPro" id="IPR003362">
    <property type="entry name" value="Bact_transf"/>
</dbReference>
<sequence length="249" mass="28577">MLPRSRMFYAGRPFQRVEQPRLIANLNTAISRQPSQIVDWAQQDRPAWAYGRFGKRVLDILLVLIALPITLPLILLAALALWFEGGQPFYTQDRLGQRGRVFSILKLRTMVRNADQLLEEHLARDPEMRREWNETQKLKHDPRITPVGRFLRTTSLDELPQLWNVIIGEMSLVGPRPMLPDQLPLYGDARPYFLLKPGITGLWQVSVRNEGGFAVRVGSDASYCRTLSFRQDLAILWRTVGVVLRGTGY</sequence>
<evidence type="ECO:0000313" key="12">
    <source>
        <dbReference type="Proteomes" id="UP000043764"/>
    </source>
</evidence>
<reference evidence="12" key="1">
    <citation type="submission" date="2015-05" db="EMBL/GenBank/DDBJ databases">
        <authorList>
            <person name="Rodrigo-Torres Lidia"/>
            <person name="Arahal R.David."/>
        </authorList>
    </citation>
    <scope>NUCLEOTIDE SEQUENCE [LARGE SCALE GENOMIC DNA]</scope>
    <source>
        <strain evidence="12">CECT 7321</strain>
    </source>
</reference>
<keyword evidence="4 11" id="KW-0808">Transferase</keyword>
<evidence type="ECO:0000259" key="10">
    <source>
        <dbReference type="Pfam" id="PF02397"/>
    </source>
</evidence>
<feature type="transmembrane region" description="Helical" evidence="9">
    <location>
        <begin position="60"/>
        <end position="83"/>
    </location>
</feature>
<proteinExistence type="inferred from homology"/>
<keyword evidence="12" id="KW-1185">Reference proteome</keyword>
<evidence type="ECO:0000256" key="6">
    <source>
        <dbReference type="ARBA" id="ARBA00022989"/>
    </source>
</evidence>
<evidence type="ECO:0000256" key="4">
    <source>
        <dbReference type="ARBA" id="ARBA00022679"/>
    </source>
</evidence>
<evidence type="ECO:0000256" key="1">
    <source>
        <dbReference type="ARBA" id="ARBA00004236"/>
    </source>
</evidence>